<reference evidence="1" key="1">
    <citation type="submission" date="2018-03" db="EMBL/GenBank/DDBJ databases">
        <authorList>
            <person name="Nunes O.C."/>
            <person name="Lopes A.R."/>
            <person name="Froufe H."/>
            <person name="Munoz-Merida A."/>
            <person name="Barroso C."/>
            <person name="Egas C."/>
        </authorList>
    </citation>
    <scope>NUCLEOTIDE SEQUENCE</scope>
    <source>
        <strain evidence="1">ON4</strain>
    </source>
</reference>
<keyword evidence="2" id="KW-1185">Reference proteome</keyword>
<dbReference type="EMBL" id="PXVD01000002">
    <property type="protein sequence ID" value="MDJ1369946.1"/>
    <property type="molecule type" value="Genomic_DNA"/>
</dbReference>
<sequence length="196" mass="21008">MHDGPSAAHVLPVVLHNGTKGVTDTHRDWTRSCIPDPQVWAPVDLAMRRVEAELGEGDALDALIRAVAVTLAQSPPGWHGASKNIAVFAIAAALVDAGHERPGEWLTDASELRREIARTLARICSGDREAIATHGDSACAVLGRLAAARERIEAERLPGWEDAAAENWQEAERLTEARQAVVDAVIALDRGGESPR</sequence>
<evidence type="ECO:0000313" key="1">
    <source>
        <dbReference type="EMBL" id="MDJ1369946.1"/>
    </source>
</evidence>
<protein>
    <submittedName>
        <fullName evidence="1">Uncharacterized protein</fullName>
    </submittedName>
</protein>
<organism evidence="1 2">
    <name type="scientific">Gulosibacter molinativorax</name>
    <dbReference type="NCBI Taxonomy" id="256821"/>
    <lineage>
        <taxon>Bacteria</taxon>
        <taxon>Bacillati</taxon>
        <taxon>Actinomycetota</taxon>
        <taxon>Actinomycetes</taxon>
        <taxon>Micrococcales</taxon>
        <taxon>Microbacteriaceae</taxon>
        <taxon>Gulosibacter</taxon>
    </lineage>
</organism>
<dbReference type="Proteomes" id="UP001170379">
    <property type="component" value="Unassembled WGS sequence"/>
</dbReference>
<gene>
    <name evidence="1" type="ORF">C7K25_00930</name>
</gene>
<evidence type="ECO:0000313" key="2">
    <source>
        <dbReference type="Proteomes" id="UP001170379"/>
    </source>
</evidence>
<reference evidence="1" key="2">
    <citation type="journal article" date="2022" name="Sci. Rep.">
        <title>In silico prediction of the enzymes involved in the degradation of the herbicide molinate by Gulosibacter molinativorax ON4T.</title>
        <authorList>
            <person name="Lopes A.R."/>
            <person name="Bunin E."/>
            <person name="Viana A.T."/>
            <person name="Froufe H."/>
            <person name="Munoz-Merida A."/>
            <person name="Pinho D."/>
            <person name="Figueiredo J."/>
            <person name="Barroso C."/>
            <person name="Vaz-Moreira I."/>
            <person name="Bellanger X."/>
            <person name="Egas C."/>
            <person name="Nunes O.C."/>
        </authorList>
    </citation>
    <scope>NUCLEOTIDE SEQUENCE</scope>
    <source>
        <strain evidence="1">ON4</strain>
    </source>
</reference>
<comment type="caution">
    <text evidence="1">The sequence shown here is derived from an EMBL/GenBank/DDBJ whole genome shotgun (WGS) entry which is preliminary data.</text>
</comment>
<proteinExistence type="predicted"/>
<accession>A0ABT7C5I3</accession>
<name>A0ABT7C5I3_9MICO</name>